<dbReference type="AlphaFoldDB" id="A0A7W7KF80"/>
<name>A0A7W7KF80_PSENT</name>
<gene>
    <name evidence="1" type="ORF">HNP46_000543</name>
</gene>
<dbReference type="EMBL" id="JACHLI010000001">
    <property type="protein sequence ID" value="MBB4861732.1"/>
    <property type="molecule type" value="Genomic_DNA"/>
</dbReference>
<organism evidence="1 2">
    <name type="scientific">Pseudomonas nitroreducens</name>
    <dbReference type="NCBI Taxonomy" id="46680"/>
    <lineage>
        <taxon>Bacteria</taxon>
        <taxon>Pseudomonadati</taxon>
        <taxon>Pseudomonadota</taxon>
        <taxon>Gammaproteobacteria</taxon>
        <taxon>Pseudomonadales</taxon>
        <taxon>Pseudomonadaceae</taxon>
        <taxon>Pseudomonas</taxon>
    </lineage>
</organism>
<evidence type="ECO:0000313" key="2">
    <source>
        <dbReference type="Proteomes" id="UP000566995"/>
    </source>
</evidence>
<accession>A0A7W7KF80</accession>
<sequence>MLQFVGNCTLKRITKNNGFVKEMNAHRLNLRLGEHLYPDQARATSALLLDKVQPSLISALMHYNEGPRDKKIAKDGLAPVHFASLSDGFSLIGYGELGQMIIQDITPVLTKAWSEHLKRPVYLDSTDFEVGIERRPYTIEYSVPRLVIQKKPRHLEALQDETAGKAHIEKLIKRGILRQCEALGITPPADLEVTYLGCDGEFRANLGHGGACLLGHKGATFKCNAALKGLWSLGYIPSKGYGLLNANYVRGVVNASAK</sequence>
<reference evidence="1 2" key="1">
    <citation type="submission" date="2020-08" db="EMBL/GenBank/DDBJ databases">
        <title>Functional genomics of gut bacteria from endangered species of beetles.</title>
        <authorList>
            <person name="Carlos-Shanley C."/>
        </authorList>
    </citation>
    <scope>NUCLEOTIDE SEQUENCE [LARGE SCALE GENOMIC DNA]</scope>
    <source>
        <strain evidence="1 2">S00179</strain>
    </source>
</reference>
<dbReference type="Proteomes" id="UP000566995">
    <property type="component" value="Unassembled WGS sequence"/>
</dbReference>
<comment type="caution">
    <text evidence="1">The sequence shown here is derived from an EMBL/GenBank/DDBJ whole genome shotgun (WGS) entry which is preliminary data.</text>
</comment>
<protein>
    <submittedName>
        <fullName evidence="1">Uncharacterized protein</fullName>
    </submittedName>
</protein>
<evidence type="ECO:0000313" key="1">
    <source>
        <dbReference type="EMBL" id="MBB4861732.1"/>
    </source>
</evidence>
<dbReference type="RefSeq" id="WP_184585982.1">
    <property type="nucleotide sequence ID" value="NZ_JACHLI010000001.1"/>
</dbReference>
<proteinExistence type="predicted"/>